<dbReference type="InterPro" id="IPR019734">
    <property type="entry name" value="TPR_rpt"/>
</dbReference>
<dbReference type="Pfam" id="PF13374">
    <property type="entry name" value="TPR_10"/>
    <property type="match status" value="1"/>
</dbReference>
<keyword evidence="2 3" id="KW-0802">TPR repeat</keyword>
<dbReference type="Gene3D" id="1.25.40.10">
    <property type="entry name" value="Tetratricopeptide repeat domain"/>
    <property type="match status" value="3"/>
</dbReference>
<feature type="compositionally biased region" description="Polar residues" evidence="4">
    <location>
        <begin position="1"/>
        <end position="15"/>
    </location>
</feature>
<name>A0A7S4T983_9DINO</name>
<evidence type="ECO:0000256" key="2">
    <source>
        <dbReference type="ARBA" id="ARBA00022803"/>
    </source>
</evidence>
<feature type="repeat" description="TPR" evidence="3">
    <location>
        <begin position="683"/>
        <end position="716"/>
    </location>
</feature>
<feature type="repeat" description="TPR" evidence="3">
    <location>
        <begin position="599"/>
        <end position="632"/>
    </location>
</feature>
<feature type="region of interest" description="Disordered" evidence="4">
    <location>
        <begin position="302"/>
        <end position="345"/>
    </location>
</feature>
<dbReference type="PANTHER" id="PTHR45641:SF1">
    <property type="entry name" value="AAA+ ATPASE DOMAIN-CONTAINING PROTEIN"/>
    <property type="match status" value="1"/>
</dbReference>
<feature type="region of interest" description="Disordered" evidence="4">
    <location>
        <begin position="1"/>
        <end position="25"/>
    </location>
</feature>
<dbReference type="InterPro" id="IPR011990">
    <property type="entry name" value="TPR-like_helical_dom_sf"/>
</dbReference>
<dbReference type="PROSITE" id="PS50293">
    <property type="entry name" value="TPR_REGION"/>
    <property type="match status" value="1"/>
</dbReference>
<dbReference type="AlphaFoldDB" id="A0A7S4T983"/>
<organism evidence="5">
    <name type="scientific">Alexandrium monilatum</name>
    <dbReference type="NCBI Taxonomy" id="311494"/>
    <lineage>
        <taxon>Eukaryota</taxon>
        <taxon>Sar</taxon>
        <taxon>Alveolata</taxon>
        <taxon>Dinophyceae</taxon>
        <taxon>Gonyaulacales</taxon>
        <taxon>Pyrocystaceae</taxon>
        <taxon>Alexandrium</taxon>
    </lineage>
</organism>
<feature type="repeat" description="TPR" evidence="3">
    <location>
        <begin position="641"/>
        <end position="674"/>
    </location>
</feature>
<sequence>MGNANACISSPSGSSPEEVDGEPPPKKVFLKVKVIGAKGLAAQASGPGHHVACKIPGKRTVLQTPSVAASATPEWQYVAGSIEDYELGDSLHFELHQAGQEAVAGTATLASQAFHHAGFSGELPLQGDQMGEDAKLRVKVVVGTPRAVREHTSRASILNGSLEAISEVGVDSVDALDREAYLMQNKGLARDLRTALQGQRYTDLKAAYADFRTGVEEARTPDSDSSAPATSATVEAQTQRLLRCLAPAADTVGEDGATDLLKKLVTLLPEEPQRHALHHALQSLKREEEENAKAAQELLAAGEEAAAAEEGTPNGSEEKAPEDSPPVVVVPPLPPPTDPQPEAPKSREGLIAAALRVVEGDRLDEVNTLSQEEFHQRNKALKTGMRSIFGTERYRMFKGHFVRFDDAMREIRPDDPPEQAAERRNAAAAVFAAQAHDMFGEAADSVGEDAAAPLLGQTVQMIPDPQARHALHKELKELLRADAGGEGDLELPEEEEGRGGGRDMGTLAAAGLALAGAGAAVTAWWASTFGGNSAPAVEEPKEEPKEEPPLQEEELTALATMPTPAPVIPVRTPPPTTQALQPAQVGTLREGDPGRLHVAQALGTLGSAYRNVGKLEEALNQNRQALRVRQESLGDDHPDTAVSFNNVAAIYRLQGKLPEAYENYMKALEIRRRTLGDLNMDTALSHTNLGAVLLQRGALDEALEHYARALEITRAVHGDQHPETASRYNDIGAAFEQKGELERALEHLWNGLQIQTEVLGDLNPAVGDGYNNVGAVLWQLGRLEDALEYHSRALEIRLAVLGEGHSDTALSYGNVGVILEQLGRLAEAVEHQRKALQIRSIVLGERHSETAASHVNVGVALERQGHFKAALDHFRDASRILTTTMGRDHPWTKQANLHLQRCQKAAARAR</sequence>
<protein>
    <recommendedName>
        <fullName evidence="6">C2 domain-containing protein</fullName>
    </recommendedName>
</protein>
<dbReference type="PANTHER" id="PTHR45641">
    <property type="entry name" value="TETRATRICOPEPTIDE REPEAT PROTEIN (AFU_ORTHOLOGUE AFUA_6G03870)"/>
    <property type="match status" value="1"/>
</dbReference>
<evidence type="ECO:0000313" key="5">
    <source>
        <dbReference type="EMBL" id="CAE4669132.1"/>
    </source>
</evidence>
<evidence type="ECO:0000256" key="4">
    <source>
        <dbReference type="SAM" id="MobiDB-lite"/>
    </source>
</evidence>
<evidence type="ECO:0000256" key="1">
    <source>
        <dbReference type="ARBA" id="ARBA00022737"/>
    </source>
</evidence>
<dbReference type="SMART" id="SM00028">
    <property type="entry name" value="TPR"/>
    <property type="match status" value="7"/>
</dbReference>
<dbReference type="Pfam" id="PF13424">
    <property type="entry name" value="TPR_12"/>
    <property type="match status" value="3"/>
</dbReference>
<dbReference type="PROSITE" id="PS50005">
    <property type="entry name" value="TPR"/>
    <property type="match status" value="3"/>
</dbReference>
<evidence type="ECO:0008006" key="6">
    <source>
        <dbReference type="Google" id="ProtNLM"/>
    </source>
</evidence>
<feature type="region of interest" description="Disordered" evidence="4">
    <location>
        <begin position="481"/>
        <end position="500"/>
    </location>
</feature>
<dbReference type="SUPFAM" id="SSF48452">
    <property type="entry name" value="TPR-like"/>
    <property type="match status" value="1"/>
</dbReference>
<accession>A0A7S4T983</accession>
<feature type="compositionally biased region" description="Pro residues" evidence="4">
    <location>
        <begin position="328"/>
        <end position="342"/>
    </location>
</feature>
<dbReference type="EMBL" id="HBNR01090282">
    <property type="protein sequence ID" value="CAE4669132.1"/>
    <property type="molecule type" value="Transcribed_RNA"/>
</dbReference>
<keyword evidence="1" id="KW-0677">Repeat</keyword>
<feature type="compositionally biased region" description="Acidic residues" evidence="4">
    <location>
        <begin position="485"/>
        <end position="496"/>
    </location>
</feature>
<reference evidence="5" key="1">
    <citation type="submission" date="2021-01" db="EMBL/GenBank/DDBJ databases">
        <authorList>
            <person name="Corre E."/>
            <person name="Pelletier E."/>
            <person name="Niang G."/>
            <person name="Scheremetjew M."/>
            <person name="Finn R."/>
            <person name="Kale V."/>
            <person name="Holt S."/>
            <person name="Cochrane G."/>
            <person name="Meng A."/>
            <person name="Brown T."/>
            <person name="Cohen L."/>
        </authorList>
    </citation>
    <scope>NUCLEOTIDE SEQUENCE</scope>
    <source>
        <strain evidence="5">CCMP3105</strain>
    </source>
</reference>
<gene>
    <name evidence="5" type="ORF">AMON00008_LOCUS64791</name>
</gene>
<proteinExistence type="predicted"/>
<evidence type="ECO:0000256" key="3">
    <source>
        <dbReference type="PROSITE-ProRule" id="PRU00339"/>
    </source>
</evidence>